<reference evidence="7" key="1">
    <citation type="submission" date="2023-06" db="EMBL/GenBank/DDBJ databases">
        <title>Conoideocrella luteorostrata (Hypocreales: Clavicipitaceae), a potential biocontrol fungus for elongate hemlock scale in United States Christmas tree production areas.</title>
        <authorList>
            <person name="Barrett H."/>
            <person name="Lovett B."/>
            <person name="Macias A.M."/>
            <person name="Stajich J.E."/>
            <person name="Kasson M.T."/>
        </authorList>
    </citation>
    <scope>NUCLEOTIDE SEQUENCE</scope>
    <source>
        <strain evidence="7">ARSEF 14590</strain>
    </source>
</reference>
<sequence length="444" mass="49127">MAEIGNKKRKRDGEPSGKPKKKVVLDAPASTAAVSSVLQSPSCPPVIATTPGIEFPQNIAFHPYQPRDGSRPKPGKSKKARSQEMLLHSTSHQTLDYTAREEHHGGSTPLVNNFLGIYDPKTGKLEVLEAKKMVMRVVARAQRAPASSMGDNETKKGMMERRTDLGEAFGTKKAKRAIRDNVLNAIAPQKKPGDTPAEIDDAGKAVLHSVGQITTTMATRDELQAAVDEAKPVPKANLDAQDIQDVYDPKVIIGDEILNLVPIREWQEKVQHKEGIQTISRFVAARVNAIAVNNNDVTRLRVLRYFNFVLSFYLGTKPGKQRGTRQIPPRDKLRELLSPAPDAVVENIRRKFSDAGVVRKFHIDLLIAHCCVFACIVDSFEVDTQNLRDDLRVDQATINNYFHEIGGRVKSVSNKASGGPAKHIGRLMLPLDFPKQRTIAPRRK</sequence>
<feature type="region of interest" description="Disordered" evidence="6">
    <location>
        <begin position="60"/>
        <end position="84"/>
    </location>
</feature>
<evidence type="ECO:0000313" key="7">
    <source>
        <dbReference type="EMBL" id="KAK2605994.1"/>
    </source>
</evidence>
<keyword evidence="5" id="KW-0539">Nucleus</keyword>
<dbReference type="EMBL" id="JASWJB010000048">
    <property type="protein sequence ID" value="KAK2605994.1"/>
    <property type="molecule type" value="Genomic_DNA"/>
</dbReference>
<feature type="region of interest" description="Disordered" evidence="6">
    <location>
        <begin position="1"/>
        <end position="25"/>
    </location>
</feature>
<dbReference type="PANTHER" id="PTHR14440">
    <property type="entry name" value="DNA-DIRECTED RNA POLYMERASE I SUBUNIT RPA49"/>
    <property type="match status" value="1"/>
</dbReference>
<dbReference type="GO" id="GO:0000428">
    <property type="term" value="C:DNA-directed RNA polymerase complex"/>
    <property type="evidence" value="ECO:0007669"/>
    <property type="project" value="UniProtKB-KW"/>
</dbReference>
<dbReference type="GO" id="GO:0006351">
    <property type="term" value="P:DNA-templated transcription"/>
    <property type="evidence" value="ECO:0007669"/>
    <property type="project" value="InterPro"/>
</dbReference>
<gene>
    <name evidence="7" type="primary">RPA49</name>
    <name evidence="7" type="ORF">QQS21_003620</name>
</gene>
<dbReference type="Proteomes" id="UP001251528">
    <property type="component" value="Unassembled WGS sequence"/>
</dbReference>
<accession>A0AAJ0CVH5</accession>
<evidence type="ECO:0000256" key="2">
    <source>
        <dbReference type="ARBA" id="ARBA00009430"/>
    </source>
</evidence>
<dbReference type="GO" id="GO:0003677">
    <property type="term" value="F:DNA binding"/>
    <property type="evidence" value="ECO:0007669"/>
    <property type="project" value="InterPro"/>
</dbReference>
<keyword evidence="3 7" id="KW-0240">DNA-directed RNA polymerase</keyword>
<evidence type="ECO:0000256" key="4">
    <source>
        <dbReference type="ARBA" id="ARBA00023163"/>
    </source>
</evidence>
<comment type="similarity">
    <text evidence="2">Belongs to the eukaryotic RPA49/POLR1E RNA polymerase subunit family.</text>
</comment>
<evidence type="ECO:0000256" key="6">
    <source>
        <dbReference type="SAM" id="MobiDB-lite"/>
    </source>
</evidence>
<proteinExistence type="inferred from homology"/>
<comment type="subcellular location">
    <subcellularLocation>
        <location evidence="1">Nucleus</location>
        <location evidence="1">Nucleolus</location>
    </subcellularLocation>
</comment>
<dbReference type="GO" id="GO:0005730">
    <property type="term" value="C:nucleolus"/>
    <property type="evidence" value="ECO:0007669"/>
    <property type="project" value="UniProtKB-SubCell"/>
</dbReference>
<dbReference type="InterPro" id="IPR009668">
    <property type="entry name" value="RNA_pol-assoc_fac_A49-like"/>
</dbReference>
<dbReference type="AlphaFoldDB" id="A0AAJ0CVH5"/>
<organism evidence="7 8">
    <name type="scientific">Conoideocrella luteorostrata</name>
    <dbReference type="NCBI Taxonomy" id="1105319"/>
    <lineage>
        <taxon>Eukaryota</taxon>
        <taxon>Fungi</taxon>
        <taxon>Dikarya</taxon>
        <taxon>Ascomycota</taxon>
        <taxon>Pezizomycotina</taxon>
        <taxon>Sordariomycetes</taxon>
        <taxon>Hypocreomycetidae</taxon>
        <taxon>Hypocreales</taxon>
        <taxon>Clavicipitaceae</taxon>
        <taxon>Conoideocrella</taxon>
    </lineage>
</organism>
<evidence type="ECO:0000256" key="1">
    <source>
        <dbReference type="ARBA" id="ARBA00004604"/>
    </source>
</evidence>
<name>A0AAJ0CVH5_9HYPO</name>
<evidence type="ECO:0000313" key="8">
    <source>
        <dbReference type="Proteomes" id="UP001251528"/>
    </source>
</evidence>
<protein>
    <submittedName>
        <fullName evidence="7">DNA-directed RNA polymerase I subunit rpa49</fullName>
    </submittedName>
</protein>
<comment type="caution">
    <text evidence="7">The sequence shown here is derived from an EMBL/GenBank/DDBJ whole genome shotgun (WGS) entry which is preliminary data.</text>
</comment>
<evidence type="ECO:0000256" key="5">
    <source>
        <dbReference type="ARBA" id="ARBA00023242"/>
    </source>
</evidence>
<keyword evidence="4" id="KW-0804">Transcription</keyword>
<dbReference type="Pfam" id="PF06870">
    <property type="entry name" value="RNA_pol_I_A49"/>
    <property type="match status" value="1"/>
</dbReference>
<keyword evidence="8" id="KW-1185">Reference proteome</keyword>
<evidence type="ECO:0000256" key="3">
    <source>
        <dbReference type="ARBA" id="ARBA00022478"/>
    </source>
</evidence>